<keyword evidence="1" id="KW-0479">Metal-binding</keyword>
<dbReference type="OrthoDB" id="277175at2759"/>
<feature type="domain" description="ZC3H15/TMA46 family C-terminal" evidence="5">
    <location>
        <begin position="1"/>
        <end position="54"/>
    </location>
</feature>
<dbReference type="PANTHER" id="PTHR12681">
    <property type="entry name" value="ZINC FINGER-CONTAINING PROTEIN P48ZNF"/>
    <property type="match status" value="1"/>
</dbReference>
<protein>
    <recommendedName>
        <fullName evidence="5">ZC3H15/TMA46 family C-terminal domain-containing protein</fullName>
    </recommendedName>
</protein>
<keyword evidence="2" id="KW-0863">Zinc-finger</keyword>
<dbReference type="Proteomes" id="UP001152561">
    <property type="component" value="Unassembled WGS sequence"/>
</dbReference>
<evidence type="ECO:0000256" key="3">
    <source>
        <dbReference type="ARBA" id="ARBA00022833"/>
    </source>
</evidence>
<dbReference type="Pfam" id="PF16543">
    <property type="entry name" value="DFRP_C"/>
    <property type="match status" value="1"/>
</dbReference>
<comment type="caution">
    <text evidence="6">The sequence shown here is derived from an EMBL/GenBank/DDBJ whole genome shotgun (WGS) entry which is preliminary data.</text>
</comment>
<evidence type="ECO:0000256" key="1">
    <source>
        <dbReference type="ARBA" id="ARBA00022723"/>
    </source>
</evidence>
<dbReference type="GO" id="GO:0008270">
    <property type="term" value="F:zinc ion binding"/>
    <property type="evidence" value="ECO:0007669"/>
    <property type="project" value="UniProtKB-KW"/>
</dbReference>
<evidence type="ECO:0000313" key="6">
    <source>
        <dbReference type="EMBL" id="KAJ8533968.1"/>
    </source>
</evidence>
<keyword evidence="7" id="KW-1185">Reference proteome</keyword>
<feature type="compositionally biased region" description="Basic and acidic residues" evidence="4">
    <location>
        <begin position="51"/>
        <end position="68"/>
    </location>
</feature>
<gene>
    <name evidence="6" type="ORF">K7X08_007292</name>
</gene>
<name>A0A9Q1LFK5_9SOLA</name>
<dbReference type="GO" id="GO:0005829">
    <property type="term" value="C:cytosol"/>
    <property type="evidence" value="ECO:0007669"/>
    <property type="project" value="TreeGrafter"/>
</dbReference>
<dbReference type="EMBL" id="JAJAGQ010000019">
    <property type="protein sequence ID" value="KAJ8533968.1"/>
    <property type="molecule type" value="Genomic_DNA"/>
</dbReference>
<dbReference type="PANTHER" id="PTHR12681:SF0">
    <property type="entry name" value="ZINC FINGER CCCH DOMAIN-CONTAINING PROTEIN 15"/>
    <property type="match status" value="1"/>
</dbReference>
<evidence type="ECO:0000256" key="2">
    <source>
        <dbReference type="ARBA" id="ARBA00022771"/>
    </source>
</evidence>
<dbReference type="GO" id="GO:0002181">
    <property type="term" value="P:cytoplasmic translation"/>
    <property type="evidence" value="ECO:0007669"/>
    <property type="project" value="TreeGrafter"/>
</dbReference>
<dbReference type="GO" id="GO:0003729">
    <property type="term" value="F:mRNA binding"/>
    <property type="evidence" value="ECO:0007669"/>
    <property type="project" value="TreeGrafter"/>
</dbReference>
<dbReference type="InterPro" id="IPR032378">
    <property type="entry name" value="ZC3H15/TMA46_C"/>
</dbReference>
<proteinExistence type="predicted"/>
<organism evidence="6 7">
    <name type="scientific">Anisodus acutangulus</name>
    <dbReference type="NCBI Taxonomy" id="402998"/>
    <lineage>
        <taxon>Eukaryota</taxon>
        <taxon>Viridiplantae</taxon>
        <taxon>Streptophyta</taxon>
        <taxon>Embryophyta</taxon>
        <taxon>Tracheophyta</taxon>
        <taxon>Spermatophyta</taxon>
        <taxon>Magnoliopsida</taxon>
        <taxon>eudicotyledons</taxon>
        <taxon>Gunneridae</taxon>
        <taxon>Pentapetalae</taxon>
        <taxon>asterids</taxon>
        <taxon>lamiids</taxon>
        <taxon>Solanales</taxon>
        <taxon>Solanaceae</taxon>
        <taxon>Solanoideae</taxon>
        <taxon>Hyoscyameae</taxon>
        <taxon>Anisodus</taxon>
    </lineage>
</organism>
<dbReference type="AlphaFoldDB" id="A0A9Q1LFK5"/>
<reference evidence="7" key="1">
    <citation type="journal article" date="2023" name="Proc. Natl. Acad. Sci. U.S.A.">
        <title>Genomic and structural basis for evolution of tropane alkaloid biosynthesis.</title>
        <authorList>
            <person name="Wanga Y.-J."/>
            <person name="Taina T."/>
            <person name="Yua J.-Y."/>
            <person name="Lia J."/>
            <person name="Xua B."/>
            <person name="Chenc J."/>
            <person name="D'Auriad J.C."/>
            <person name="Huanga J.-P."/>
            <person name="Huanga S.-X."/>
        </authorList>
    </citation>
    <scope>NUCLEOTIDE SEQUENCE [LARGE SCALE GENOMIC DNA]</scope>
    <source>
        <strain evidence="7">cv. KIB-2019</strain>
    </source>
</reference>
<sequence>MKWKKKKIEEREANLAKLRADRAKNDRMSGLELFMSDASWFVDDVGAYDKYEREEGSDEPKMDHDSARGKPSTLKTSQGIHDGKNIPDNDEVDADDEDDLDVEELNELEASLSKTSLQINEPAGHA</sequence>
<evidence type="ECO:0000259" key="5">
    <source>
        <dbReference type="Pfam" id="PF16543"/>
    </source>
</evidence>
<feature type="region of interest" description="Disordered" evidence="4">
    <location>
        <begin position="51"/>
        <end position="102"/>
    </location>
</feature>
<evidence type="ECO:0000256" key="4">
    <source>
        <dbReference type="SAM" id="MobiDB-lite"/>
    </source>
</evidence>
<evidence type="ECO:0000313" key="7">
    <source>
        <dbReference type="Proteomes" id="UP001152561"/>
    </source>
</evidence>
<accession>A0A9Q1LFK5</accession>
<keyword evidence="3" id="KW-0862">Zinc</keyword>
<feature type="compositionally biased region" description="Acidic residues" evidence="4">
    <location>
        <begin position="88"/>
        <end position="102"/>
    </location>
</feature>